<dbReference type="AlphaFoldDB" id="A0A913X4S8"/>
<evidence type="ECO:0000313" key="3">
    <source>
        <dbReference type="Proteomes" id="UP000887567"/>
    </source>
</evidence>
<dbReference type="InterPro" id="IPR000210">
    <property type="entry name" value="BTB/POZ_dom"/>
</dbReference>
<feature type="domain" description="BTB" evidence="1">
    <location>
        <begin position="23"/>
        <end position="90"/>
    </location>
</feature>
<dbReference type="RefSeq" id="XP_020898955.1">
    <property type="nucleotide sequence ID" value="XM_021043296.2"/>
</dbReference>
<dbReference type="EnsemblMetazoa" id="XM_021043296.2">
    <property type="protein sequence ID" value="XP_020898955.1"/>
    <property type="gene ID" value="LOC110237681"/>
</dbReference>
<dbReference type="GeneID" id="110237681"/>
<dbReference type="Pfam" id="PF00651">
    <property type="entry name" value="BTB"/>
    <property type="match status" value="1"/>
</dbReference>
<dbReference type="Proteomes" id="UP000887567">
    <property type="component" value="Unplaced"/>
</dbReference>
<organism evidence="2 3">
    <name type="scientific">Exaiptasia diaphana</name>
    <name type="common">Tropical sea anemone</name>
    <name type="synonym">Aiptasia pulchella</name>
    <dbReference type="NCBI Taxonomy" id="2652724"/>
    <lineage>
        <taxon>Eukaryota</taxon>
        <taxon>Metazoa</taxon>
        <taxon>Cnidaria</taxon>
        <taxon>Anthozoa</taxon>
        <taxon>Hexacorallia</taxon>
        <taxon>Actiniaria</taxon>
        <taxon>Aiptasiidae</taxon>
        <taxon>Exaiptasia</taxon>
    </lineage>
</organism>
<dbReference type="OMA" id="IASCKIC"/>
<sequence length="225" mass="26375">MSQYVNVKKQKLEFAFSSPWHFSDVILVVEEQKFHVHKSTLSMWSKMFERMFASDFKEKSSQEIPLPGKKAAEVKVLLTMIYDKEASVNDHNLEILLKFADEYQMEKLTMLCTNYMKNTVLKKETAMHVYALARKFNLTASFKGACMELLKYWVMAQIENNGHYSEFSIEEQFELVSNRTKALEASLMRSDSDRQKLKNYISHYEFIASCKICQSSKTVYCYSDF</sequence>
<dbReference type="CDD" id="cd18186">
    <property type="entry name" value="BTB_POZ_ZBTB_KLHL-like"/>
    <property type="match status" value="1"/>
</dbReference>
<dbReference type="KEGG" id="epa:110237681"/>
<dbReference type="SMART" id="SM00225">
    <property type="entry name" value="BTB"/>
    <property type="match status" value="1"/>
</dbReference>
<protein>
    <recommendedName>
        <fullName evidence="1">BTB domain-containing protein</fullName>
    </recommendedName>
</protein>
<reference evidence="2" key="1">
    <citation type="submission" date="2022-11" db="UniProtKB">
        <authorList>
            <consortium name="EnsemblMetazoa"/>
        </authorList>
    </citation>
    <scope>IDENTIFICATION</scope>
</reference>
<dbReference type="Gene3D" id="3.30.710.10">
    <property type="entry name" value="Potassium Channel Kv1.1, Chain A"/>
    <property type="match status" value="1"/>
</dbReference>
<dbReference type="OrthoDB" id="6434269at2759"/>
<dbReference type="PANTHER" id="PTHR22744:SF17">
    <property type="entry name" value="BTB DOMAIN-CONTAINING PROTEIN"/>
    <property type="match status" value="1"/>
</dbReference>
<dbReference type="PROSITE" id="PS50097">
    <property type="entry name" value="BTB"/>
    <property type="match status" value="1"/>
</dbReference>
<dbReference type="InterPro" id="IPR011333">
    <property type="entry name" value="SKP1/BTB/POZ_sf"/>
</dbReference>
<dbReference type="PANTHER" id="PTHR22744">
    <property type="entry name" value="HELIX LOOP HELIX PROTEIN 21-RELATED"/>
    <property type="match status" value="1"/>
</dbReference>
<evidence type="ECO:0000313" key="2">
    <source>
        <dbReference type="EnsemblMetazoa" id="XP_020898955.1"/>
    </source>
</evidence>
<proteinExistence type="predicted"/>
<accession>A0A913X4S8</accession>
<keyword evidence="3" id="KW-1185">Reference proteome</keyword>
<name>A0A913X4S8_EXADI</name>
<evidence type="ECO:0000259" key="1">
    <source>
        <dbReference type="PROSITE" id="PS50097"/>
    </source>
</evidence>
<dbReference type="SUPFAM" id="SSF54695">
    <property type="entry name" value="POZ domain"/>
    <property type="match status" value="1"/>
</dbReference>